<proteinExistence type="predicted"/>
<dbReference type="KEGG" id="dsl:Dacsa_2198"/>
<dbReference type="eggNOG" id="COG0639">
    <property type="taxonomic scope" value="Bacteria"/>
</dbReference>
<dbReference type="PATRIC" id="fig|13035.3.peg.2495"/>
<dbReference type="Proteomes" id="UP000010482">
    <property type="component" value="Chromosome"/>
</dbReference>
<dbReference type="InterPro" id="IPR002636">
    <property type="entry name" value="DUF29"/>
</dbReference>
<evidence type="ECO:0008006" key="3">
    <source>
        <dbReference type="Google" id="ProtNLM"/>
    </source>
</evidence>
<dbReference type="STRING" id="13035.Dacsa_2198"/>
<name>K9YXI9_DACS8</name>
<keyword evidence="2" id="KW-1185">Reference proteome</keyword>
<dbReference type="RefSeq" id="WP_015229811.1">
    <property type="nucleotide sequence ID" value="NC_019780.1"/>
</dbReference>
<organism evidence="1 2">
    <name type="scientific">Dactylococcopsis salina (strain PCC 8305)</name>
    <name type="common">Myxobactron salinum</name>
    <dbReference type="NCBI Taxonomy" id="13035"/>
    <lineage>
        <taxon>Bacteria</taxon>
        <taxon>Bacillati</taxon>
        <taxon>Cyanobacteriota</taxon>
        <taxon>Cyanophyceae</taxon>
        <taxon>Nodosilineales</taxon>
        <taxon>Cymatolegaceae</taxon>
        <taxon>Dactylococcopsis</taxon>
    </lineage>
</organism>
<dbReference type="AlphaFoldDB" id="K9YXI9"/>
<reference evidence="1" key="1">
    <citation type="submission" date="2012-04" db="EMBL/GenBank/DDBJ databases">
        <title>Finished genome of Dactylococcopsis salina PCC 8305.</title>
        <authorList>
            <consortium name="US DOE Joint Genome Institute"/>
            <person name="Gugger M."/>
            <person name="Coursin T."/>
            <person name="Rippka R."/>
            <person name="Tandeau De Marsac N."/>
            <person name="Huntemann M."/>
            <person name="Wei C.-L."/>
            <person name="Han J."/>
            <person name="Detter J.C."/>
            <person name="Han C."/>
            <person name="Tapia R."/>
            <person name="Daligault H."/>
            <person name="Chen A."/>
            <person name="Krypides N."/>
            <person name="Mavromatis K."/>
            <person name="Markowitz V."/>
            <person name="Szeto E."/>
            <person name="Ivanova N."/>
            <person name="Ovchinnikova G."/>
            <person name="Pagani I."/>
            <person name="Pati A."/>
            <person name="Goodwin L."/>
            <person name="Peters L."/>
            <person name="Pitluck S."/>
            <person name="Woyke T."/>
            <person name="Kerfeld C."/>
        </authorList>
    </citation>
    <scope>NUCLEOTIDE SEQUENCE [LARGE SCALE GENOMIC DNA]</scope>
    <source>
        <strain evidence="1">PCC 8305</strain>
    </source>
</reference>
<dbReference type="PANTHER" id="PTHR34235">
    <property type="entry name" value="SLR1203 PROTEIN-RELATED"/>
    <property type="match status" value="1"/>
</dbReference>
<evidence type="ECO:0000313" key="1">
    <source>
        <dbReference type="EMBL" id="AFZ50818.1"/>
    </source>
</evidence>
<protein>
    <recommendedName>
        <fullName evidence="3">DUF29 domain-containing protein</fullName>
    </recommendedName>
</protein>
<dbReference type="Pfam" id="PF01724">
    <property type="entry name" value="DUF29"/>
    <property type="match status" value="1"/>
</dbReference>
<dbReference type="OrthoDB" id="5769308at2"/>
<gene>
    <name evidence="1" type="ORF">Dacsa_2198</name>
</gene>
<dbReference type="EMBL" id="CP003944">
    <property type="protein sequence ID" value="AFZ50818.1"/>
    <property type="molecule type" value="Genomic_DNA"/>
</dbReference>
<dbReference type="Gene3D" id="1.20.1220.20">
    <property type="entry name" value="Uncharcterised protein PF01724"/>
    <property type="match status" value="1"/>
</dbReference>
<dbReference type="HOGENOM" id="CLU_116670_0_1_3"/>
<dbReference type="PANTHER" id="PTHR34235:SF4">
    <property type="entry name" value="SLR0291 PROTEIN"/>
    <property type="match status" value="1"/>
</dbReference>
<accession>K9YXI9</accession>
<sequence length="150" mass="17958">MNTSLYEKDFYTWVQQQASLLSHKKFDQLDLPHLIEELEDLGKRHYDQLESRLMQLIAHLLKWQVQYWKRTNSWRATIRVQRTAIAKLLRRNPGLKSRLEEAIRESWEEARDLAIIETDLPDEQFPEACPFSLEEILSETFFPEPENNSQ</sequence>
<evidence type="ECO:0000313" key="2">
    <source>
        <dbReference type="Proteomes" id="UP000010482"/>
    </source>
</evidence>